<evidence type="ECO:0000313" key="3">
    <source>
        <dbReference type="EMBL" id="NNG67896.1"/>
    </source>
</evidence>
<gene>
    <name evidence="3" type="ORF">HKI81_11960</name>
</gene>
<organism evidence="3 4">
    <name type="scientific">Caldanaerobacter subterraneus</name>
    <dbReference type="NCBI Taxonomy" id="911092"/>
    <lineage>
        <taxon>Bacteria</taxon>
        <taxon>Bacillati</taxon>
        <taxon>Bacillota</taxon>
        <taxon>Clostridia</taxon>
        <taxon>Thermoanaerobacterales</taxon>
        <taxon>Thermoanaerobacteraceae</taxon>
        <taxon>Caldanaerobacter</taxon>
    </lineage>
</organism>
<feature type="chain" id="PRO_5030602597" evidence="1">
    <location>
        <begin position="23"/>
        <end position="342"/>
    </location>
</feature>
<feature type="signal peptide" evidence="1">
    <location>
        <begin position="1"/>
        <end position="22"/>
    </location>
</feature>
<dbReference type="RefSeq" id="WP_170271617.1">
    <property type="nucleotide sequence ID" value="NZ_JABEQB010000045.1"/>
</dbReference>
<name>A0A7Y2PM14_9THEO</name>
<dbReference type="Proteomes" id="UP000529861">
    <property type="component" value="Unassembled WGS sequence"/>
</dbReference>
<proteinExistence type="predicted"/>
<reference evidence="3 4" key="1">
    <citation type="submission" date="2020-04" db="EMBL/GenBank/DDBJ databases">
        <title>Draft genome sequence of Caldanaerobacter sunterraneus. strain 1523vc isolated from Griffin hot spring, Kamchatka, Russia.</title>
        <authorList>
            <person name="Toshchakov S.V."/>
            <person name="Podosokorskaya O.A."/>
            <person name="Kublanov I.V."/>
            <person name="Korzhenkov A."/>
            <person name="Patrushev M.V."/>
        </authorList>
    </citation>
    <scope>NUCLEOTIDE SEQUENCE [LARGE SCALE GENOMIC DNA]</scope>
    <source>
        <strain evidence="3 4">1523vc</strain>
    </source>
</reference>
<accession>A0A7Y2PM14</accession>
<dbReference type="InterPro" id="IPR012854">
    <property type="entry name" value="Cu_amine_oxidase-like_N"/>
</dbReference>
<dbReference type="InterPro" id="IPR036582">
    <property type="entry name" value="Mao_N_sf"/>
</dbReference>
<dbReference type="AlphaFoldDB" id="A0A7Y2PM14"/>
<evidence type="ECO:0000259" key="2">
    <source>
        <dbReference type="Pfam" id="PF07833"/>
    </source>
</evidence>
<evidence type="ECO:0000256" key="1">
    <source>
        <dbReference type="SAM" id="SignalP"/>
    </source>
</evidence>
<comment type="caution">
    <text evidence="3">The sequence shown here is derived from an EMBL/GenBank/DDBJ whole genome shotgun (WGS) entry which is preliminary data.</text>
</comment>
<protein>
    <submittedName>
        <fullName evidence="3">Copper amine oxidase N-terminal domain-containing protein</fullName>
    </submittedName>
</protein>
<dbReference type="EMBL" id="JABEQB010000045">
    <property type="protein sequence ID" value="NNG67896.1"/>
    <property type="molecule type" value="Genomic_DNA"/>
</dbReference>
<sequence length="342" mass="39358">MRRIISMIIAVLLIFLSIPAFAQTGSQEEKLPYQEWIDKGWIKAAPGTDKNGDGRSYLGWYYIMPGKEKEIIYNDLLKKTDRLLVIGGSYYNGDFEHYLEQYNKNGWSSFEMFDLTAKVEEYGQGYLANDYIGTVRYNHPDTFKVALWRQFTVGLITVNGVDWQKTPYKDVILQALYSRWEGLKDPAYNKYLIDPKWNGYTMECIYNWDGVDVWIGRDDITVRYELKEYNKKLPTKVISDNGIAMIPLRGVMEELGAVVDYNAKTQQITIKDKGKTVVLKVGSDTALVDGKAVKMPRKVYVKNGYTMLPLRFVAENLDHAVEYSNDGTITIWRAKYTTPPSI</sequence>
<dbReference type="SUPFAM" id="SSF55383">
    <property type="entry name" value="Copper amine oxidase, domain N"/>
    <property type="match status" value="1"/>
</dbReference>
<keyword evidence="1" id="KW-0732">Signal</keyword>
<dbReference type="Pfam" id="PF07833">
    <property type="entry name" value="Cu_amine_oxidN1"/>
    <property type="match status" value="1"/>
</dbReference>
<dbReference type="Gene3D" id="3.30.457.10">
    <property type="entry name" value="Copper amine oxidase-like, N-terminal domain"/>
    <property type="match status" value="1"/>
</dbReference>
<evidence type="ECO:0000313" key="4">
    <source>
        <dbReference type="Proteomes" id="UP000529861"/>
    </source>
</evidence>
<feature type="domain" description="Copper amine oxidase-like N-terminal" evidence="2">
    <location>
        <begin position="236"/>
        <end position="327"/>
    </location>
</feature>